<organism evidence="2">
    <name type="scientific">marine sediment metagenome</name>
    <dbReference type="NCBI Taxonomy" id="412755"/>
    <lineage>
        <taxon>unclassified sequences</taxon>
        <taxon>metagenomes</taxon>
        <taxon>ecological metagenomes</taxon>
    </lineage>
</organism>
<comment type="caution">
    <text evidence="2">The sequence shown here is derived from an EMBL/GenBank/DDBJ whole genome shotgun (WGS) entry which is preliminary data.</text>
</comment>
<evidence type="ECO:0000313" key="2">
    <source>
        <dbReference type="EMBL" id="KKK97301.1"/>
    </source>
</evidence>
<reference evidence="2" key="1">
    <citation type="journal article" date="2015" name="Nature">
        <title>Complex archaea that bridge the gap between prokaryotes and eukaryotes.</title>
        <authorList>
            <person name="Spang A."/>
            <person name="Saw J.H."/>
            <person name="Jorgensen S.L."/>
            <person name="Zaremba-Niedzwiedzka K."/>
            <person name="Martijn J."/>
            <person name="Lind A.E."/>
            <person name="van Eijk R."/>
            <person name="Schleper C."/>
            <person name="Guy L."/>
            <person name="Ettema T.J."/>
        </authorList>
    </citation>
    <scope>NUCLEOTIDE SEQUENCE</scope>
</reference>
<feature type="region of interest" description="Disordered" evidence="1">
    <location>
        <begin position="69"/>
        <end position="103"/>
    </location>
</feature>
<dbReference type="EMBL" id="LAZR01046109">
    <property type="protein sequence ID" value="KKK97301.1"/>
    <property type="molecule type" value="Genomic_DNA"/>
</dbReference>
<evidence type="ECO:0000256" key="1">
    <source>
        <dbReference type="SAM" id="MobiDB-lite"/>
    </source>
</evidence>
<name>A0A0F9CKY6_9ZZZZ</name>
<accession>A0A0F9CKY6</accession>
<gene>
    <name evidence="2" type="ORF">LCGC14_2654120</name>
</gene>
<protein>
    <submittedName>
        <fullName evidence="2">Uncharacterized protein</fullName>
    </submittedName>
</protein>
<dbReference type="AlphaFoldDB" id="A0A0F9CKY6"/>
<proteinExistence type="predicted"/>
<sequence>MSPALGGFSPKGVFGGLRGEKPQIPQAFFTMEAAEIVALLIGLGYSEKNATVDVAKFMEYKKRITGPKQVFSDDEKEDAAEPSAEHRSFGGHITHLKGGRDGG</sequence>